<gene>
    <name evidence="2" type="ORF">PLEI_2611</name>
</gene>
<dbReference type="HOGENOM" id="CLU_025996_0_1_6"/>
<evidence type="ECO:0000259" key="1">
    <source>
        <dbReference type="Pfam" id="PF00535"/>
    </source>
</evidence>
<evidence type="ECO:0000313" key="3">
    <source>
        <dbReference type="Proteomes" id="UP000030675"/>
    </source>
</evidence>
<proteinExistence type="predicted"/>
<dbReference type="EMBL" id="DF196819">
    <property type="protein sequence ID" value="GAD30955.1"/>
    <property type="molecule type" value="Genomic_DNA"/>
</dbReference>
<accession>A0A0U1P9A5</accession>
<evidence type="ECO:0000313" key="2">
    <source>
        <dbReference type="EMBL" id="GAD30955.1"/>
    </source>
</evidence>
<dbReference type="Gene3D" id="3.90.550.10">
    <property type="entry name" value="Spore Coat Polysaccharide Biosynthesis Protein SpsA, Chain A"/>
    <property type="match status" value="1"/>
</dbReference>
<dbReference type="PANTHER" id="PTHR22916">
    <property type="entry name" value="GLYCOSYLTRANSFERASE"/>
    <property type="match status" value="1"/>
</dbReference>
<dbReference type="InterPro" id="IPR029044">
    <property type="entry name" value="Nucleotide-diphossugar_trans"/>
</dbReference>
<dbReference type="InterPro" id="IPR001173">
    <property type="entry name" value="Glyco_trans_2-like"/>
</dbReference>
<reference evidence="3" key="1">
    <citation type="submission" date="2012-12" db="EMBL/GenBank/DDBJ databases">
        <title>Genome Sequence of Photobacterium leiognathi lrivu.4.1.</title>
        <authorList>
            <person name="Urbanczyk H."/>
            <person name="Ogura Y."/>
            <person name="Hayashi T."/>
            <person name="Dunlap P.V."/>
        </authorList>
    </citation>
    <scope>NUCLEOTIDE SEQUENCE [LARGE SCALE GENOMIC DNA]</scope>
    <source>
        <strain evidence="3">lrivu.4.1</strain>
    </source>
</reference>
<dbReference type="Pfam" id="PF00535">
    <property type="entry name" value="Glycos_transf_2"/>
    <property type="match status" value="1"/>
</dbReference>
<dbReference type="RefSeq" id="WP_023933737.1">
    <property type="nucleotide sequence ID" value="NZ_DF196819.1"/>
</dbReference>
<dbReference type="Proteomes" id="UP000030675">
    <property type="component" value="Unassembled WGS sequence"/>
</dbReference>
<dbReference type="SUPFAM" id="SSF53448">
    <property type="entry name" value="Nucleotide-diphospho-sugar transferases"/>
    <property type="match status" value="1"/>
</dbReference>
<dbReference type="eggNOG" id="COG1215">
    <property type="taxonomic scope" value="Bacteria"/>
</dbReference>
<organism evidence="2 3">
    <name type="scientific">Photobacterium leiognathi lrivu.4.1</name>
    <dbReference type="NCBI Taxonomy" id="1248232"/>
    <lineage>
        <taxon>Bacteria</taxon>
        <taxon>Pseudomonadati</taxon>
        <taxon>Pseudomonadota</taxon>
        <taxon>Gammaproteobacteria</taxon>
        <taxon>Vibrionales</taxon>
        <taxon>Vibrionaceae</taxon>
        <taxon>Photobacterium</taxon>
    </lineage>
</organism>
<sequence length="308" mass="34479">MANPIKVSVVMAAWNSAQFITQAIDSVLQQTGVELEVLVVDDASTDNTVEVVSKHPDPRVKVITSEQNGGPGAARNIGFQAAQGEWIAVVDSDDAMKPERLATMLKMAANDTDIIIDNFCEQTPDGKQTAAIYNRAELPVGDFSLAHLIATNLMFSNVHSTGYVKPLFRNAFIKQHQVRYWPEVKIGEDYYFLANCLAFGAKAQVVDYCGYIYTIREGSISRVINIEHIDTLLKYDTQLINSFNFDSEATKAQQYRTQNMHTARKYLEIVAKLKHKDLSAFIDMIKYPQSALLLSLPVKKRLNKVLNK</sequence>
<dbReference type="CDD" id="cd00761">
    <property type="entry name" value="Glyco_tranf_GTA_type"/>
    <property type="match status" value="1"/>
</dbReference>
<dbReference type="AlphaFoldDB" id="A0A0U1P9A5"/>
<name>A0A0U1P9A5_PHOLE</name>
<dbReference type="GO" id="GO:0016758">
    <property type="term" value="F:hexosyltransferase activity"/>
    <property type="evidence" value="ECO:0007669"/>
    <property type="project" value="UniProtKB-ARBA"/>
</dbReference>
<dbReference type="PANTHER" id="PTHR22916:SF3">
    <property type="entry name" value="UDP-GLCNAC:BETAGAL BETA-1,3-N-ACETYLGLUCOSAMINYLTRANSFERASE-LIKE PROTEIN 1"/>
    <property type="match status" value="1"/>
</dbReference>
<protein>
    <submittedName>
        <fullName evidence="2">Succinoglycan biosynthesis protein exoO</fullName>
    </submittedName>
</protein>
<feature type="domain" description="Glycosyltransferase 2-like" evidence="1">
    <location>
        <begin position="8"/>
        <end position="166"/>
    </location>
</feature>